<dbReference type="PROSITE" id="PS50893">
    <property type="entry name" value="ABC_TRANSPORTER_2"/>
    <property type="match status" value="1"/>
</dbReference>
<dbReference type="SUPFAM" id="SSF52540">
    <property type="entry name" value="P-loop containing nucleoside triphosphate hydrolases"/>
    <property type="match status" value="1"/>
</dbReference>
<dbReference type="GO" id="GO:0016887">
    <property type="term" value="F:ATP hydrolysis activity"/>
    <property type="evidence" value="ECO:0007669"/>
    <property type="project" value="InterPro"/>
</dbReference>
<keyword evidence="3" id="KW-0067">ATP-binding</keyword>
<dbReference type="InterPro" id="IPR003439">
    <property type="entry name" value="ABC_transporter-like_ATP-bd"/>
</dbReference>
<dbReference type="AlphaFoldDB" id="X0QND1"/>
<evidence type="ECO:0000256" key="3">
    <source>
        <dbReference type="ARBA" id="ARBA00022840"/>
    </source>
</evidence>
<keyword evidence="2" id="KW-0547">Nucleotide-binding</keyword>
<dbReference type="CDD" id="cd03230">
    <property type="entry name" value="ABC_DR_subfamily_A"/>
    <property type="match status" value="1"/>
</dbReference>
<dbReference type="InterPro" id="IPR027417">
    <property type="entry name" value="P-loop_NTPase"/>
</dbReference>
<dbReference type="Gene3D" id="3.40.50.300">
    <property type="entry name" value="P-loop containing nucleotide triphosphate hydrolases"/>
    <property type="match status" value="1"/>
</dbReference>
<dbReference type="Proteomes" id="UP000051236">
    <property type="component" value="Unassembled WGS sequence"/>
</dbReference>
<dbReference type="PATRIC" id="fig|1423734.3.peg.436"/>
<evidence type="ECO:0000256" key="2">
    <source>
        <dbReference type="ARBA" id="ARBA00022741"/>
    </source>
</evidence>
<evidence type="ECO:0000313" key="5">
    <source>
        <dbReference type="EMBL" id="KRM32568.1"/>
    </source>
</evidence>
<dbReference type="InterPro" id="IPR017871">
    <property type="entry name" value="ABC_transporter-like_CS"/>
</dbReference>
<dbReference type="EMBL" id="AZGA01000070">
    <property type="protein sequence ID" value="KRM32568.1"/>
    <property type="molecule type" value="Genomic_DNA"/>
</dbReference>
<evidence type="ECO:0000259" key="4">
    <source>
        <dbReference type="PROSITE" id="PS50893"/>
    </source>
</evidence>
<reference evidence="5 6" key="1">
    <citation type="journal article" date="2015" name="Genome Announc.">
        <title>Expanding the biotechnology potential of lactobacilli through comparative genomics of 213 strains and associated genera.</title>
        <authorList>
            <person name="Sun Z."/>
            <person name="Harris H.M."/>
            <person name="McCann A."/>
            <person name="Guo C."/>
            <person name="Argimon S."/>
            <person name="Zhang W."/>
            <person name="Yang X."/>
            <person name="Jeffery I.B."/>
            <person name="Cooney J.C."/>
            <person name="Kagawa T.F."/>
            <person name="Liu W."/>
            <person name="Song Y."/>
            <person name="Salvetti E."/>
            <person name="Wrobel A."/>
            <person name="Rasinkangas P."/>
            <person name="Parkhill J."/>
            <person name="Rea M.C."/>
            <person name="O'Sullivan O."/>
            <person name="Ritari J."/>
            <person name="Douillard F.P."/>
            <person name="Paul Ross R."/>
            <person name="Yang R."/>
            <person name="Briner A.E."/>
            <person name="Felis G.E."/>
            <person name="de Vos W.M."/>
            <person name="Barrangou R."/>
            <person name="Klaenhammer T.R."/>
            <person name="Caufield P.W."/>
            <person name="Cui Y."/>
            <person name="Zhang H."/>
            <person name="O'Toole P.W."/>
        </authorList>
    </citation>
    <scope>NUCLEOTIDE SEQUENCE [LARGE SCALE GENOMIC DNA]</scope>
    <source>
        <strain evidence="5 6">DSM 18527</strain>
    </source>
</reference>
<dbReference type="SMART" id="SM00382">
    <property type="entry name" value="AAA"/>
    <property type="match status" value="1"/>
</dbReference>
<keyword evidence="6" id="KW-1185">Reference proteome</keyword>
<proteinExistence type="predicted"/>
<feature type="domain" description="ABC transporter" evidence="4">
    <location>
        <begin position="4"/>
        <end position="226"/>
    </location>
</feature>
<evidence type="ECO:0000313" key="6">
    <source>
        <dbReference type="Proteomes" id="UP000051236"/>
    </source>
</evidence>
<accession>X0QND1</accession>
<comment type="caution">
    <text evidence="5">The sequence shown here is derived from an EMBL/GenBank/DDBJ whole genome shotgun (WGS) entry which is preliminary data.</text>
</comment>
<sequence length="290" mass="31771">MTVIQATHLKFNYGSKQVLKDIDFTVEKGEIIGLIGENGAGKSTLLNILLGLLPAHGAATVLDQKPGTAFNKAHLGSMLQGDMRLSGITVLEMLQEAAAQYPKALDPQAILTEIGLQAQGNQRITSLSGGQLRRVTFGMALVGNPDLLFLDEPTAGMDAKARQDFWQHIETLRQQGKTMIITSHYLEEIQQIADRLLILQDGRFTFQGTLDELQAQHLETVISCRTELQPAIFKGLPAVTNVQQTGLLLKIHSTDGDLTLKALVPLLDQLHQISVTRKSLEDIFIQMTGK</sequence>
<dbReference type="PANTHER" id="PTHR42711:SF17">
    <property type="entry name" value="ABC TRANSPORTER ATP-BINDING PROTEIN"/>
    <property type="match status" value="1"/>
</dbReference>
<keyword evidence="1" id="KW-0813">Transport</keyword>
<organism evidence="5 6">
    <name type="scientific">Agrilactobacillus composti DSM 18527 = JCM 14202</name>
    <dbReference type="NCBI Taxonomy" id="1423734"/>
    <lineage>
        <taxon>Bacteria</taxon>
        <taxon>Bacillati</taxon>
        <taxon>Bacillota</taxon>
        <taxon>Bacilli</taxon>
        <taxon>Lactobacillales</taxon>
        <taxon>Lactobacillaceae</taxon>
        <taxon>Agrilactobacillus</taxon>
    </lineage>
</organism>
<evidence type="ECO:0000256" key="1">
    <source>
        <dbReference type="ARBA" id="ARBA00022448"/>
    </source>
</evidence>
<dbReference type="eggNOG" id="COG1131">
    <property type="taxonomic scope" value="Bacteria"/>
</dbReference>
<dbReference type="InterPro" id="IPR050763">
    <property type="entry name" value="ABC_transporter_ATP-binding"/>
</dbReference>
<dbReference type="Pfam" id="PF00005">
    <property type="entry name" value="ABC_tran"/>
    <property type="match status" value="1"/>
</dbReference>
<gene>
    <name evidence="5" type="ORF">FC83_GL000435</name>
</gene>
<dbReference type="PROSITE" id="PS00211">
    <property type="entry name" value="ABC_TRANSPORTER_1"/>
    <property type="match status" value="1"/>
</dbReference>
<protein>
    <submittedName>
        <fullName evidence="5">ABC superfamily ATP binding cassette transporter, ABC protein</fullName>
    </submittedName>
</protein>
<dbReference type="InterPro" id="IPR003593">
    <property type="entry name" value="AAA+_ATPase"/>
</dbReference>
<dbReference type="GO" id="GO:0005524">
    <property type="term" value="F:ATP binding"/>
    <property type="evidence" value="ECO:0007669"/>
    <property type="project" value="UniProtKB-KW"/>
</dbReference>
<dbReference type="STRING" id="1423734.FC83_GL000435"/>
<name>X0QND1_9LACO</name>
<dbReference type="PANTHER" id="PTHR42711">
    <property type="entry name" value="ABC TRANSPORTER ATP-BINDING PROTEIN"/>
    <property type="match status" value="1"/>
</dbReference>